<sequence length="467" mass="52515">MLTDGFTSSSPRIIAAIMSVLHTAAQPPIHSILPELLSEIFLNVDTREADGFVTQSTFACSSADGDKSRSTGSHLGSVCRHWRSVTLDTPALWASLRISVIPGWHRDPLRALERVLMHLKRSADAPLSIHLTIANATSLVPIVLDQSAEASAELETWCFLVRLIFSQAERIRYFAFLAKGIFTEDSSATSILSSFRPRFTSLVHLSLFTPKSLEGVLDLSTFPIHSFTLHQPCRSDNFIRWHILPFSNITNIILLDVTPLGVKHLLPHFPNLRVAELRLCSDGSNSTRLGVAQLHFPHLHTLVIEDTDKLSTDDLCSVLKAMVLPVLSHLSLSIQENWDPIFLMPSQQSIYPAIQHLIEGVCVFRMARLPFDCKHISPLLEKMRNVVELEVTQMVVRSDMAGTLLLEELCKEGVMPKLRDLQLVLRRRPEVGLFERMRKSRMGVLRWADLKVEDDQEGYELHGLQFA</sequence>
<organism evidence="1 2">
    <name type="scientific">Moniliophthora roreri</name>
    <name type="common">Frosty pod rot fungus</name>
    <name type="synonym">Monilia roreri</name>
    <dbReference type="NCBI Taxonomy" id="221103"/>
    <lineage>
        <taxon>Eukaryota</taxon>
        <taxon>Fungi</taxon>
        <taxon>Dikarya</taxon>
        <taxon>Basidiomycota</taxon>
        <taxon>Agaricomycotina</taxon>
        <taxon>Agaricomycetes</taxon>
        <taxon>Agaricomycetidae</taxon>
        <taxon>Agaricales</taxon>
        <taxon>Marasmiineae</taxon>
        <taxon>Marasmiaceae</taxon>
        <taxon>Moniliophthora</taxon>
    </lineage>
</organism>
<name>A0A0W0G008_MONRR</name>
<dbReference type="Gene3D" id="3.80.10.10">
    <property type="entry name" value="Ribonuclease Inhibitor"/>
    <property type="match status" value="1"/>
</dbReference>
<proteinExistence type="predicted"/>
<dbReference type="InterPro" id="IPR032675">
    <property type="entry name" value="LRR_dom_sf"/>
</dbReference>
<gene>
    <name evidence="1" type="ORF">WG66_5513</name>
</gene>
<dbReference type="Proteomes" id="UP000054988">
    <property type="component" value="Unassembled WGS sequence"/>
</dbReference>
<reference evidence="1 2" key="1">
    <citation type="submission" date="2015-12" db="EMBL/GenBank/DDBJ databases">
        <title>Draft genome sequence of Moniliophthora roreri, the causal agent of frosty pod rot of cacao.</title>
        <authorList>
            <person name="Aime M.C."/>
            <person name="Diaz-Valderrama J.R."/>
            <person name="Kijpornyongpan T."/>
            <person name="Phillips-Mora W."/>
        </authorList>
    </citation>
    <scope>NUCLEOTIDE SEQUENCE [LARGE SCALE GENOMIC DNA]</scope>
    <source>
        <strain evidence="1 2">MCA 2952</strain>
    </source>
</reference>
<accession>A0A0W0G008</accession>
<comment type="caution">
    <text evidence="1">The sequence shown here is derived from an EMBL/GenBank/DDBJ whole genome shotgun (WGS) entry which is preliminary data.</text>
</comment>
<evidence type="ECO:0000313" key="2">
    <source>
        <dbReference type="Proteomes" id="UP000054988"/>
    </source>
</evidence>
<dbReference type="EMBL" id="LATX01001414">
    <property type="protein sequence ID" value="KTB41917.1"/>
    <property type="molecule type" value="Genomic_DNA"/>
</dbReference>
<evidence type="ECO:0000313" key="1">
    <source>
        <dbReference type="EMBL" id="KTB41917.1"/>
    </source>
</evidence>
<dbReference type="SUPFAM" id="SSF52047">
    <property type="entry name" value="RNI-like"/>
    <property type="match status" value="1"/>
</dbReference>
<protein>
    <submittedName>
        <fullName evidence="1">Uncharacterized protein</fullName>
    </submittedName>
</protein>
<dbReference type="AlphaFoldDB" id="A0A0W0G008"/>